<evidence type="ECO:0008006" key="5">
    <source>
        <dbReference type="Google" id="ProtNLM"/>
    </source>
</evidence>
<feature type="signal peptide" evidence="2">
    <location>
        <begin position="1"/>
        <end position="34"/>
    </location>
</feature>
<name>A0AAN9W4Y9_9ORTH</name>
<evidence type="ECO:0000313" key="4">
    <source>
        <dbReference type="Proteomes" id="UP001378592"/>
    </source>
</evidence>
<dbReference type="EMBL" id="JAZDUA010000016">
    <property type="protein sequence ID" value="KAK7873172.1"/>
    <property type="molecule type" value="Genomic_DNA"/>
</dbReference>
<evidence type="ECO:0000313" key="3">
    <source>
        <dbReference type="EMBL" id="KAK7873172.1"/>
    </source>
</evidence>
<sequence>MQSTSQLRRTLSLTMKAALLVFILLVSVAVPCLGSPRAWNDRDDMDSPTQRPLGPENGRAGGIFMPKSTTSAPPIETQ</sequence>
<evidence type="ECO:0000256" key="2">
    <source>
        <dbReference type="SAM" id="SignalP"/>
    </source>
</evidence>
<gene>
    <name evidence="3" type="ORF">R5R35_006392</name>
</gene>
<reference evidence="3 4" key="1">
    <citation type="submission" date="2024-03" db="EMBL/GenBank/DDBJ databases">
        <title>The genome assembly and annotation of the cricket Gryllus longicercus Weissman &amp; Gray.</title>
        <authorList>
            <person name="Szrajer S."/>
            <person name="Gray D."/>
            <person name="Ylla G."/>
        </authorList>
    </citation>
    <scope>NUCLEOTIDE SEQUENCE [LARGE SCALE GENOMIC DNA]</scope>
    <source>
        <strain evidence="3">DAG 2021-001</strain>
        <tissue evidence="3">Whole body minus gut</tissue>
    </source>
</reference>
<feature type="chain" id="PRO_5042999992" description="Accessory gland protein" evidence="2">
    <location>
        <begin position="35"/>
        <end position="78"/>
    </location>
</feature>
<organism evidence="3 4">
    <name type="scientific">Gryllus longicercus</name>
    <dbReference type="NCBI Taxonomy" id="2509291"/>
    <lineage>
        <taxon>Eukaryota</taxon>
        <taxon>Metazoa</taxon>
        <taxon>Ecdysozoa</taxon>
        <taxon>Arthropoda</taxon>
        <taxon>Hexapoda</taxon>
        <taxon>Insecta</taxon>
        <taxon>Pterygota</taxon>
        <taxon>Neoptera</taxon>
        <taxon>Polyneoptera</taxon>
        <taxon>Orthoptera</taxon>
        <taxon>Ensifera</taxon>
        <taxon>Gryllidea</taxon>
        <taxon>Grylloidea</taxon>
        <taxon>Gryllidae</taxon>
        <taxon>Gryllinae</taxon>
        <taxon>Gryllus</taxon>
    </lineage>
</organism>
<feature type="region of interest" description="Disordered" evidence="1">
    <location>
        <begin position="35"/>
        <end position="78"/>
    </location>
</feature>
<evidence type="ECO:0000256" key="1">
    <source>
        <dbReference type="SAM" id="MobiDB-lite"/>
    </source>
</evidence>
<dbReference type="AlphaFoldDB" id="A0AAN9W4Y9"/>
<comment type="caution">
    <text evidence="3">The sequence shown here is derived from an EMBL/GenBank/DDBJ whole genome shotgun (WGS) entry which is preliminary data.</text>
</comment>
<keyword evidence="2" id="KW-0732">Signal</keyword>
<protein>
    <recommendedName>
        <fullName evidence="5">Accessory gland protein</fullName>
    </recommendedName>
</protein>
<keyword evidence="4" id="KW-1185">Reference proteome</keyword>
<feature type="compositionally biased region" description="Polar residues" evidence="1">
    <location>
        <begin position="67"/>
        <end position="78"/>
    </location>
</feature>
<accession>A0AAN9W4Y9</accession>
<proteinExistence type="predicted"/>
<dbReference type="Proteomes" id="UP001378592">
    <property type="component" value="Unassembled WGS sequence"/>
</dbReference>